<proteinExistence type="predicted"/>
<evidence type="ECO:0000259" key="1">
    <source>
        <dbReference type="Pfam" id="PF12728"/>
    </source>
</evidence>
<dbReference type="RefSeq" id="WP_145715472.1">
    <property type="nucleotide sequence ID" value="NZ_BAAAFY010000001.1"/>
</dbReference>
<name>A0A562T8K1_CHIJA</name>
<dbReference type="Proteomes" id="UP000316778">
    <property type="component" value="Unassembled WGS sequence"/>
</dbReference>
<evidence type="ECO:0000313" key="2">
    <source>
        <dbReference type="EMBL" id="TWI89266.1"/>
    </source>
</evidence>
<dbReference type="InterPro" id="IPR009061">
    <property type="entry name" value="DNA-bd_dom_put_sf"/>
</dbReference>
<organism evidence="2 3">
    <name type="scientific">Chitinophaga japonensis</name>
    <name type="common">Flexibacter japonensis</name>
    <dbReference type="NCBI Taxonomy" id="104662"/>
    <lineage>
        <taxon>Bacteria</taxon>
        <taxon>Pseudomonadati</taxon>
        <taxon>Bacteroidota</taxon>
        <taxon>Chitinophagia</taxon>
        <taxon>Chitinophagales</taxon>
        <taxon>Chitinophagaceae</taxon>
        <taxon>Chitinophaga</taxon>
    </lineage>
</organism>
<dbReference type="Pfam" id="PF12728">
    <property type="entry name" value="HTH_17"/>
    <property type="match status" value="1"/>
</dbReference>
<protein>
    <submittedName>
        <fullName evidence="2">Helix-turn-helix protein</fullName>
    </submittedName>
</protein>
<gene>
    <name evidence="2" type="ORF">LX66_3361</name>
</gene>
<dbReference type="SUPFAM" id="SSF46955">
    <property type="entry name" value="Putative DNA-binding domain"/>
    <property type="match status" value="1"/>
</dbReference>
<dbReference type="OrthoDB" id="1097811at2"/>
<reference evidence="2 3" key="1">
    <citation type="journal article" date="2013" name="Stand. Genomic Sci.">
        <title>Genomic Encyclopedia of Type Strains, Phase I: The one thousand microbial genomes (KMG-I) project.</title>
        <authorList>
            <person name="Kyrpides N.C."/>
            <person name="Woyke T."/>
            <person name="Eisen J.A."/>
            <person name="Garrity G."/>
            <person name="Lilburn T.G."/>
            <person name="Beck B.J."/>
            <person name="Whitman W.B."/>
            <person name="Hugenholtz P."/>
            <person name="Klenk H.P."/>
        </authorList>
    </citation>
    <scope>NUCLEOTIDE SEQUENCE [LARGE SCALE GENOMIC DNA]</scope>
    <source>
        <strain evidence="2 3">DSM 13484</strain>
    </source>
</reference>
<comment type="caution">
    <text evidence="2">The sequence shown here is derived from an EMBL/GenBank/DDBJ whole genome shotgun (WGS) entry which is preliminary data.</text>
</comment>
<feature type="domain" description="Helix-turn-helix" evidence="1">
    <location>
        <begin position="58"/>
        <end position="104"/>
    </location>
</feature>
<dbReference type="AlphaFoldDB" id="A0A562T8K1"/>
<sequence>MQDNVNKGSTAAPMLFPYEPAQFWQSVRQIVREKVQQAEKVRSVAPTYETPGLTYKPLFKIAEVCSMFQVCRQTIYDWIKDGRLKPYKIKSRVYFLWNDIQQLLKPEDERRGCPGD</sequence>
<keyword evidence="3" id="KW-1185">Reference proteome</keyword>
<evidence type="ECO:0000313" key="3">
    <source>
        <dbReference type="Proteomes" id="UP000316778"/>
    </source>
</evidence>
<dbReference type="InterPro" id="IPR041657">
    <property type="entry name" value="HTH_17"/>
</dbReference>
<dbReference type="EMBL" id="VLLG01000003">
    <property type="protein sequence ID" value="TWI89266.1"/>
    <property type="molecule type" value="Genomic_DNA"/>
</dbReference>
<accession>A0A562T8K1</accession>